<dbReference type="Gene3D" id="3.40.630.30">
    <property type="match status" value="1"/>
</dbReference>
<name>A0A0C4DW21_MAGP6</name>
<feature type="compositionally biased region" description="Acidic residues" evidence="1">
    <location>
        <begin position="94"/>
        <end position="103"/>
    </location>
</feature>
<reference evidence="4" key="4">
    <citation type="journal article" date="2015" name="G3 (Bethesda)">
        <title>Genome sequences of three phytopathogenic species of the Magnaporthaceae family of fungi.</title>
        <authorList>
            <person name="Okagaki L.H."/>
            <person name="Nunes C.C."/>
            <person name="Sailsbery J."/>
            <person name="Clay B."/>
            <person name="Brown D."/>
            <person name="John T."/>
            <person name="Oh Y."/>
            <person name="Young N."/>
            <person name="Fitzgerald M."/>
            <person name="Haas B.J."/>
            <person name="Zeng Q."/>
            <person name="Young S."/>
            <person name="Adiconis X."/>
            <person name="Fan L."/>
            <person name="Levin J.Z."/>
            <person name="Mitchell T.K."/>
            <person name="Okubara P.A."/>
            <person name="Farman M.L."/>
            <person name="Kohn L.M."/>
            <person name="Birren B."/>
            <person name="Ma L.-J."/>
            <person name="Dean R.A."/>
        </authorList>
    </citation>
    <scope>NUCLEOTIDE SEQUENCE</scope>
    <source>
        <strain evidence="4">ATCC 64411 / 73-15</strain>
    </source>
</reference>
<keyword evidence="3" id="KW-0808">Transferase</keyword>
<dbReference type="SUPFAM" id="SSF55729">
    <property type="entry name" value="Acyl-CoA N-acyltransferases (Nat)"/>
    <property type="match status" value="1"/>
</dbReference>
<evidence type="ECO:0000313" key="3">
    <source>
        <dbReference type="EMBL" id="KLU85159.1"/>
    </source>
</evidence>
<dbReference type="InterPro" id="IPR000182">
    <property type="entry name" value="GNAT_dom"/>
</dbReference>
<evidence type="ECO:0000256" key="1">
    <source>
        <dbReference type="SAM" id="MobiDB-lite"/>
    </source>
</evidence>
<dbReference type="AlphaFoldDB" id="A0A0C4DW21"/>
<feature type="region of interest" description="Disordered" evidence="1">
    <location>
        <begin position="79"/>
        <end position="125"/>
    </location>
</feature>
<dbReference type="OMA" id="WNFAIEL"/>
<sequence length="266" mass="29441">MESHTFELRSPRLVLRAARDGDAAELYKAFSDPDVMRYWSTLPHGSLSETERWVRGMTVAPCNGATDFIVCLRRPRRRCPSQTRDQDGVQQNNSEDEKEDDDNDKQGQIGDQGREEEDEDLVPIGKAGVWRDNEIGFMLARPYWGRGLAAEALTLVLDHLFAGSGDVGRDQLVLADVDPRNAASLALLKRLGFEEYESRENTFQVGEQWVDSTYLRLTGETWRLRDGVRRSMDGGGAPDIAGCAGFATGGAKCVDLVRTAGVGVCL</sequence>
<feature type="domain" description="N-acetyltransferase" evidence="2">
    <location>
        <begin position="70"/>
        <end position="220"/>
    </location>
</feature>
<dbReference type="PROSITE" id="PS51186">
    <property type="entry name" value="GNAT"/>
    <property type="match status" value="1"/>
</dbReference>
<gene>
    <name evidence="3" type="ORF">MAPG_04189</name>
</gene>
<evidence type="ECO:0000259" key="2">
    <source>
        <dbReference type="PROSITE" id="PS51186"/>
    </source>
</evidence>
<dbReference type="PANTHER" id="PTHR43792">
    <property type="entry name" value="GNAT FAMILY, PUTATIVE (AFU_ORTHOLOGUE AFUA_3G00765)-RELATED-RELATED"/>
    <property type="match status" value="1"/>
</dbReference>
<accession>A0A0C4DW21</accession>
<dbReference type="InterPro" id="IPR016181">
    <property type="entry name" value="Acyl_CoA_acyltransferase"/>
</dbReference>
<dbReference type="InterPro" id="IPR051531">
    <property type="entry name" value="N-acetyltransferase"/>
</dbReference>
<reference evidence="3" key="3">
    <citation type="submission" date="2011-03" db="EMBL/GenBank/DDBJ databases">
        <title>Annotation of Magnaporthe poae ATCC 64411.</title>
        <authorList>
            <person name="Ma L.-J."/>
            <person name="Dead R."/>
            <person name="Young S.K."/>
            <person name="Zeng Q."/>
            <person name="Gargeya S."/>
            <person name="Fitzgerald M."/>
            <person name="Haas B."/>
            <person name="Abouelleil A."/>
            <person name="Alvarado L."/>
            <person name="Arachchi H.M."/>
            <person name="Berlin A."/>
            <person name="Brown A."/>
            <person name="Chapman S.B."/>
            <person name="Chen Z."/>
            <person name="Dunbar C."/>
            <person name="Freedman E."/>
            <person name="Gearin G."/>
            <person name="Gellesch M."/>
            <person name="Goldberg J."/>
            <person name="Griggs A."/>
            <person name="Gujja S."/>
            <person name="Heiman D."/>
            <person name="Howarth C."/>
            <person name="Larson L."/>
            <person name="Lui A."/>
            <person name="MacDonald P.J.P."/>
            <person name="Mehta T."/>
            <person name="Montmayeur A."/>
            <person name="Murphy C."/>
            <person name="Neiman D."/>
            <person name="Pearson M."/>
            <person name="Priest M."/>
            <person name="Roberts A."/>
            <person name="Saif S."/>
            <person name="Shea T."/>
            <person name="Shenoy N."/>
            <person name="Sisk P."/>
            <person name="Stolte C."/>
            <person name="Sykes S."/>
            <person name="Yandava C."/>
            <person name="Wortman J."/>
            <person name="Nusbaum C."/>
            <person name="Birren B."/>
        </authorList>
    </citation>
    <scope>NUCLEOTIDE SEQUENCE</scope>
    <source>
        <strain evidence="3">ATCC 64411</strain>
    </source>
</reference>
<dbReference type="Pfam" id="PF13302">
    <property type="entry name" value="Acetyltransf_3"/>
    <property type="match status" value="1"/>
</dbReference>
<dbReference type="EMBL" id="ADBL01000992">
    <property type="status" value="NOT_ANNOTATED_CDS"/>
    <property type="molecule type" value="Genomic_DNA"/>
</dbReference>
<dbReference type="GO" id="GO:0016747">
    <property type="term" value="F:acyltransferase activity, transferring groups other than amino-acyl groups"/>
    <property type="evidence" value="ECO:0007669"/>
    <property type="project" value="InterPro"/>
</dbReference>
<proteinExistence type="predicted"/>
<reference evidence="3" key="2">
    <citation type="submission" date="2010-05" db="EMBL/GenBank/DDBJ databases">
        <title>The Genome Sequence of Magnaporthe poae strain ATCC 64411.</title>
        <authorList>
            <consortium name="The Broad Institute Genome Sequencing Platform"/>
            <consortium name="Broad Institute Genome Sequencing Center for Infectious Disease"/>
            <person name="Ma L.-J."/>
            <person name="Dead R."/>
            <person name="Young S."/>
            <person name="Zeng Q."/>
            <person name="Koehrsen M."/>
            <person name="Alvarado L."/>
            <person name="Berlin A."/>
            <person name="Chapman S.B."/>
            <person name="Chen Z."/>
            <person name="Freedman E."/>
            <person name="Gellesch M."/>
            <person name="Goldberg J."/>
            <person name="Griggs A."/>
            <person name="Gujja S."/>
            <person name="Heilman E.R."/>
            <person name="Heiman D."/>
            <person name="Hepburn T."/>
            <person name="Howarth C."/>
            <person name="Jen D."/>
            <person name="Larson L."/>
            <person name="Mehta T."/>
            <person name="Neiman D."/>
            <person name="Pearson M."/>
            <person name="Roberts A."/>
            <person name="Saif S."/>
            <person name="Shea T."/>
            <person name="Shenoy N."/>
            <person name="Sisk P."/>
            <person name="Stolte C."/>
            <person name="Sykes S."/>
            <person name="Walk T."/>
            <person name="White J."/>
            <person name="Yandava C."/>
            <person name="Haas B."/>
            <person name="Nusbaum C."/>
            <person name="Birren B."/>
        </authorList>
    </citation>
    <scope>NUCLEOTIDE SEQUENCE</scope>
    <source>
        <strain evidence="3">ATCC 64411</strain>
    </source>
</reference>
<reference evidence="5" key="1">
    <citation type="submission" date="2010-05" db="EMBL/GenBank/DDBJ databases">
        <title>The genome sequence of Magnaporthe poae strain ATCC 64411.</title>
        <authorList>
            <person name="Ma L.-J."/>
            <person name="Dead R."/>
            <person name="Young S."/>
            <person name="Zeng Q."/>
            <person name="Koehrsen M."/>
            <person name="Alvarado L."/>
            <person name="Berlin A."/>
            <person name="Chapman S.B."/>
            <person name="Chen Z."/>
            <person name="Freedman E."/>
            <person name="Gellesch M."/>
            <person name="Goldberg J."/>
            <person name="Griggs A."/>
            <person name="Gujja S."/>
            <person name="Heilman E.R."/>
            <person name="Heiman D."/>
            <person name="Hepburn T."/>
            <person name="Howarth C."/>
            <person name="Jen D."/>
            <person name="Larson L."/>
            <person name="Mehta T."/>
            <person name="Neiman D."/>
            <person name="Pearson M."/>
            <person name="Roberts A."/>
            <person name="Saif S."/>
            <person name="Shea T."/>
            <person name="Shenoy N."/>
            <person name="Sisk P."/>
            <person name="Stolte C."/>
            <person name="Sykes S."/>
            <person name="Walk T."/>
            <person name="White J."/>
            <person name="Yandava C."/>
            <person name="Haas B."/>
            <person name="Nusbaum C."/>
            <person name="Birren B."/>
        </authorList>
    </citation>
    <scope>NUCLEOTIDE SEQUENCE [LARGE SCALE GENOMIC DNA]</scope>
    <source>
        <strain evidence="5">ATCC 64411 / 73-15</strain>
    </source>
</reference>
<evidence type="ECO:0000313" key="5">
    <source>
        <dbReference type="Proteomes" id="UP000011715"/>
    </source>
</evidence>
<reference evidence="4" key="5">
    <citation type="submission" date="2015-06" db="UniProtKB">
        <authorList>
            <consortium name="EnsemblFungi"/>
        </authorList>
    </citation>
    <scope>IDENTIFICATION</scope>
    <source>
        <strain evidence="4">ATCC 64411</strain>
    </source>
</reference>
<keyword evidence="5" id="KW-1185">Reference proteome</keyword>
<dbReference type="EMBL" id="GL876968">
    <property type="protein sequence ID" value="KLU85159.1"/>
    <property type="molecule type" value="Genomic_DNA"/>
</dbReference>
<dbReference type="eggNOG" id="ENOG502S72D">
    <property type="taxonomic scope" value="Eukaryota"/>
</dbReference>
<organism evidence="4 5">
    <name type="scientific">Magnaporthiopsis poae (strain ATCC 64411 / 73-15)</name>
    <name type="common">Kentucky bluegrass fungus</name>
    <name type="synonym">Magnaporthe poae</name>
    <dbReference type="NCBI Taxonomy" id="644358"/>
    <lineage>
        <taxon>Eukaryota</taxon>
        <taxon>Fungi</taxon>
        <taxon>Dikarya</taxon>
        <taxon>Ascomycota</taxon>
        <taxon>Pezizomycotina</taxon>
        <taxon>Sordariomycetes</taxon>
        <taxon>Sordariomycetidae</taxon>
        <taxon>Magnaporthales</taxon>
        <taxon>Magnaporthaceae</taxon>
        <taxon>Magnaporthiopsis</taxon>
    </lineage>
</organism>
<dbReference type="OrthoDB" id="630895at2759"/>
<dbReference type="EnsemblFungi" id="MAPG_04189T0">
    <property type="protein sequence ID" value="MAPG_04189T0"/>
    <property type="gene ID" value="MAPG_04189"/>
</dbReference>
<dbReference type="Proteomes" id="UP000011715">
    <property type="component" value="Unassembled WGS sequence"/>
</dbReference>
<evidence type="ECO:0000313" key="4">
    <source>
        <dbReference type="EnsemblFungi" id="MAPG_04189T0"/>
    </source>
</evidence>
<protein>
    <submittedName>
        <fullName evidence="3">Acetyltransferase</fullName>
    </submittedName>
</protein>
<dbReference type="VEuPathDB" id="FungiDB:MAPG_04189"/>